<feature type="transmembrane region" description="Helical" evidence="2">
    <location>
        <begin position="7"/>
        <end position="31"/>
    </location>
</feature>
<dbReference type="InterPro" id="IPR022029">
    <property type="entry name" value="YoaR-like_PG-bd"/>
</dbReference>
<reference evidence="5" key="1">
    <citation type="submission" date="2011-12" db="EMBL/GenBank/DDBJ databases">
        <title>Complete sequence of Clostridium clariflavum DSM 19732.</title>
        <authorList>
            <consortium name="US DOE Joint Genome Institute"/>
            <person name="Lucas S."/>
            <person name="Han J."/>
            <person name="Lapidus A."/>
            <person name="Cheng J.-F."/>
            <person name="Goodwin L."/>
            <person name="Pitluck S."/>
            <person name="Peters L."/>
            <person name="Teshima H."/>
            <person name="Detter J.C."/>
            <person name="Han C."/>
            <person name="Tapia R."/>
            <person name="Land M."/>
            <person name="Hauser L."/>
            <person name="Kyrpides N."/>
            <person name="Ivanova N."/>
            <person name="Pagani I."/>
            <person name="Kitzmiller T."/>
            <person name="Lynd L."/>
            <person name="Izquierdo J."/>
            <person name="Woyke T."/>
        </authorList>
    </citation>
    <scope>NUCLEOTIDE SEQUENCE [LARGE SCALE GENOMIC DNA]</scope>
    <source>
        <strain evidence="5">DSM 19732 / NBRC 101661 / EBR45</strain>
    </source>
</reference>
<gene>
    <name evidence="4" type="ordered locus">Clocl_1108</name>
</gene>
<dbReference type="Proteomes" id="UP000005435">
    <property type="component" value="Chromosome"/>
</dbReference>
<dbReference type="Pfam" id="PF07501">
    <property type="entry name" value="G5"/>
    <property type="match status" value="1"/>
</dbReference>
<accession>G8LY52</accession>
<sequence length="445" mass="50801" precursor="true">MLKHNKVYIILMILFFQSVLSITLGLFFLHFSSKGHILPNVYVSTLYVGNYTKSKAVSAIKEHYDKISEDSGILIKCDDDKEYRIKLSDIEFSIDCEATADEAYYIKEDNRLARLIKGFFANKKITIYPVVKINEEKLKKHLEEFALLVDKAPVNARINFQNGEISKIPHQLGMKLNIPNSIEKIKSEIGNNLNSTIEFNPENNYEINWIWPELTLSDFNGIDSVISSYSTPITDFKDNKSIVQAAKALNGFLVMGSDFNNRKYKEFSFVNRMKEKGISFEKTNEGLSQVASTLYAALLKTGIDVDYIYRKKHNAIVEYIEPGLDVEISEKEGDFTFKNPFDFPIAVFTEYDDRNITVYILGSKGNGYSKKEIETRVVQKIEPPVLRTVNYDLKPLEEKVVISGKPGIEVEVYRVSEENGKINSDLLYIDSYEAVESIVQVGPKR</sequence>
<dbReference type="InterPro" id="IPR011098">
    <property type="entry name" value="G5_dom"/>
</dbReference>
<keyword evidence="2" id="KW-1133">Transmembrane helix</keyword>
<dbReference type="InterPro" id="IPR052913">
    <property type="entry name" value="Glycopeptide_resist_protein"/>
</dbReference>
<protein>
    <submittedName>
        <fullName evidence="4">Putative vancomycin resistance protein</fullName>
    </submittedName>
</protein>
<dbReference type="OrthoDB" id="9797191at2"/>
<evidence type="ECO:0000259" key="3">
    <source>
        <dbReference type="PROSITE" id="PS51109"/>
    </source>
</evidence>
<proteinExistence type="predicted"/>
<dbReference type="HOGENOM" id="CLU_614960_0_0_9"/>
<dbReference type="Pfam" id="PF12229">
    <property type="entry name" value="PG_binding_4"/>
    <property type="match status" value="1"/>
</dbReference>
<evidence type="ECO:0000256" key="1">
    <source>
        <dbReference type="ARBA" id="ARBA00022729"/>
    </source>
</evidence>
<feature type="domain" description="G5" evidence="3">
    <location>
        <begin position="367"/>
        <end position="445"/>
    </location>
</feature>
<dbReference type="InterPro" id="IPR007391">
    <property type="entry name" value="Vancomycin_resist_VanW"/>
</dbReference>
<name>G8LY52_ACECE</name>
<keyword evidence="2" id="KW-0812">Transmembrane</keyword>
<dbReference type="AlphaFoldDB" id="G8LY52"/>
<evidence type="ECO:0000313" key="5">
    <source>
        <dbReference type="Proteomes" id="UP000005435"/>
    </source>
</evidence>
<organism evidence="4 5">
    <name type="scientific">Acetivibrio clariflavus (strain DSM 19732 / NBRC 101661 / EBR45)</name>
    <name type="common">Clostridium clariflavum</name>
    <dbReference type="NCBI Taxonomy" id="720554"/>
    <lineage>
        <taxon>Bacteria</taxon>
        <taxon>Bacillati</taxon>
        <taxon>Bacillota</taxon>
        <taxon>Clostridia</taxon>
        <taxon>Eubacteriales</taxon>
        <taxon>Oscillospiraceae</taxon>
        <taxon>Acetivibrio</taxon>
    </lineage>
</organism>
<evidence type="ECO:0000256" key="2">
    <source>
        <dbReference type="SAM" id="Phobius"/>
    </source>
</evidence>
<dbReference type="eggNOG" id="COG2720">
    <property type="taxonomic scope" value="Bacteria"/>
</dbReference>
<dbReference type="PANTHER" id="PTHR35788">
    <property type="entry name" value="EXPORTED PROTEIN-RELATED"/>
    <property type="match status" value="1"/>
</dbReference>
<dbReference type="STRING" id="720554.Clocl_1108"/>
<evidence type="ECO:0000313" key="4">
    <source>
        <dbReference type="EMBL" id="AEV67783.1"/>
    </source>
</evidence>
<dbReference type="EMBL" id="CP003065">
    <property type="protein sequence ID" value="AEV67783.1"/>
    <property type="molecule type" value="Genomic_DNA"/>
</dbReference>
<reference evidence="4 5" key="2">
    <citation type="journal article" date="2012" name="Stand. Genomic Sci.">
        <title>Complete Genome Sequence of Clostridium clariflavum DSM 19732.</title>
        <authorList>
            <person name="Izquierdo J.A."/>
            <person name="Goodwin L."/>
            <person name="Davenport K.W."/>
            <person name="Teshima H."/>
            <person name="Bruce D."/>
            <person name="Detter C."/>
            <person name="Tapia R."/>
            <person name="Han S."/>
            <person name="Land M."/>
            <person name="Hauser L."/>
            <person name="Jeffries C.D."/>
            <person name="Han J."/>
            <person name="Pitluck S."/>
            <person name="Nolan M."/>
            <person name="Chen A."/>
            <person name="Huntemann M."/>
            <person name="Mavromatis K."/>
            <person name="Mikhailova N."/>
            <person name="Liolios K."/>
            <person name="Woyke T."/>
            <person name="Lynd L.R."/>
        </authorList>
    </citation>
    <scope>NUCLEOTIDE SEQUENCE [LARGE SCALE GENOMIC DNA]</scope>
    <source>
        <strain evidence="5">DSM 19732 / NBRC 101661 / EBR45</strain>
    </source>
</reference>
<dbReference type="RefSeq" id="WP_014254401.1">
    <property type="nucleotide sequence ID" value="NC_016627.1"/>
</dbReference>
<dbReference type="SMART" id="SM01208">
    <property type="entry name" value="G5"/>
    <property type="match status" value="1"/>
</dbReference>
<dbReference type="Pfam" id="PF04294">
    <property type="entry name" value="VanW"/>
    <property type="match status" value="1"/>
</dbReference>
<keyword evidence="1" id="KW-0732">Signal</keyword>
<dbReference type="KEGG" id="ccl:Clocl_1108"/>
<dbReference type="PANTHER" id="PTHR35788:SF1">
    <property type="entry name" value="EXPORTED PROTEIN"/>
    <property type="match status" value="1"/>
</dbReference>
<keyword evidence="5" id="KW-1185">Reference proteome</keyword>
<dbReference type="PROSITE" id="PS51109">
    <property type="entry name" value="G5"/>
    <property type="match status" value="1"/>
</dbReference>
<keyword evidence="2" id="KW-0472">Membrane</keyword>